<evidence type="ECO:0000313" key="9">
    <source>
        <dbReference type="EMBL" id="GED04797.1"/>
    </source>
</evidence>
<evidence type="ECO:0000256" key="5">
    <source>
        <dbReference type="ARBA" id="ARBA00022989"/>
    </source>
</evidence>
<feature type="transmembrane region" description="Helical" evidence="8">
    <location>
        <begin position="301"/>
        <end position="323"/>
    </location>
</feature>
<keyword evidence="4 8" id="KW-0812">Transmembrane</keyword>
<evidence type="ECO:0000256" key="7">
    <source>
        <dbReference type="ARBA" id="ARBA00043987"/>
    </source>
</evidence>
<proteinExistence type="inferred from homology"/>
<feature type="transmembrane region" description="Helical" evidence="8">
    <location>
        <begin position="260"/>
        <end position="289"/>
    </location>
</feature>
<dbReference type="OrthoDB" id="5242303at2"/>
<dbReference type="InterPro" id="IPR049829">
    <property type="entry name" value="MptA/B-like"/>
</dbReference>
<evidence type="ECO:0000256" key="4">
    <source>
        <dbReference type="ARBA" id="ARBA00022692"/>
    </source>
</evidence>
<evidence type="ECO:0000256" key="3">
    <source>
        <dbReference type="ARBA" id="ARBA00022679"/>
    </source>
</evidence>
<feature type="transmembrane region" description="Helical" evidence="8">
    <location>
        <begin position="104"/>
        <end position="126"/>
    </location>
</feature>
<keyword evidence="10" id="KW-1185">Reference proteome</keyword>
<reference evidence="9 10" key="1">
    <citation type="submission" date="2019-06" db="EMBL/GenBank/DDBJ databases">
        <title>Whole genome shotgun sequence of Glutamicibacter uratoxydans NBRC 15515.</title>
        <authorList>
            <person name="Hosoyama A."/>
            <person name="Uohara A."/>
            <person name="Ohji S."/>
            <person name="Ichikawa N."/>
        </authorList>
    </citation>
    <scope>NUCLEOTIDE SEQUENCE [LARGE SCALE GENOMIC DNA]</scope>
    <source>
        <strain evidence="9 10">NBRC 15515</strain>
    </source>
</reference>
<feature type="transmembrane region" description="Helical" evidence="8">
    <location>
        <begin position="397"/>
        <end position="422"/>
    </location>
</feature>
<feature type="transmembrane region" description="Helical" evidence="8">
    <location>
        <begin position="21"/>
        <end position="42"/>
    </location>
</feature>
<organism evidence="9 10">
    <name type="scientific">Glutamicibacter uratoxydans</name>
    <name type="common">Arthrobacter uratoxydans</name>
    <dbReference type="NCBI Taxonomy" id="43667"/>
    <lineage>
        <taxon>Bacteria</taxon>
        <taxon>Bacillati</taxon>
        <taxon>Actinomycetota</taxon>
        <taxon>Actinomycetes</taxon>
        <taxon>Micrococcales</taxon>
        <taxon>Micrococcaceae</taxon>
        <taxon>Glutamicibacter</taxon>
    </lineage>
</organism>
<evidence type="ECO:0000256" key="2">
    <source>
        <dbReference type="ARBA" id="ARBA00022676"/>
    </source>
</evidence>
<keyword evidence="3" id="KW-0808">Transferase</keyword>
<keyword evidence="2" id="KW-0328">Glycosyltransferase</keyword>
<keyword evidence="6 8" id="KW-0472">Membrane</keyword>
<comment type="similarity">
    <text evidence="7">Belongs to the MptA/B family.</text>
</comment>
<accession>A0A4Y4DJJ8</accession>
<feature type="transmembrane region" description="Helical" evidence="8">
    <location>
        <begin position="218"/>
        <end position="240"/>
    </location>
</feature>
<dbReference type="Pfam" id="PF26314">
    <property type="entry name" value="MptA_B_family"/>
    <property type="match status" value="1"/>
</dbReference>
<protein>
    <submittedName>
        <fullName evidence="9">Membrane protein</fullName>
    </submittedName>
</protein>
<evidence type="ECO:0000256" key="1">
    <source>
        <dbReference type="ARBA" id="ARBA00004141"/>
    </source>
</evidence>
<comment type="subcellular location">
    <subcellularLocation>
        <location evidence="1">Membrane</location>
        <topology evidence="1">Multi-pass membrane protein</topology>
    </subcellularLocation>
</comment>
<evidence type="ECO:0000313" key="10">
    <source>
        <dbReference type="Proteomes" id="UP000316612"/>
    </source>
</evidence>
<name>A0A4Y4DJJ8_GLUUR</name>
<dbReference type="AlphaFoldDB" id="A0A4Y4DJJ8"/>
<evidence type="ECO:0000256" key="6">
    <source>
        <dbReference type="ARBA" id="ARBA00023136"/>
    </source>
</evidence>
<dbReference type="Proteomes" id="UP000316612">
    <property type="component" value="Unassembled WGS sequence"/>
</dbReference>
<feature type="transmembrane region" description="Helical" evidence="8">
    <location>
        <begin position="363"/>
        <end position="385"/>
    </location>
</feature>
<gene>
    <name evidence="9" type="ORF">AUR04nite_03290</name>
</gene>
<dbReference type="GO" id="GO:0016020">
    <property type="term" value="C:membrane"/>
    <property type="evidence" value="ECO:0007669"/>
    <property type="project" value="UniProtKB-SubCell"/>
</dbReference>
<feature type="transmembrane region" description="Helical" evidence="8">
    <location>
        <begin position="186"/>
        <end position="206"/>
    </location>
</feature>
<feature type="transmembrane region" description="Helical" evidence="8">
    <location>
        <begin position="464"/>
        <end position="484"/>
    </location>
</feature>
<dbReference type="GO" id="GO:0016757">
    <property type="term" value="F:glycosyltransferase activity"/>
    <property type="evidence" value="ECO:0007669"/>
    <property type="project" value="UniProtKB-KW"/>
</dbReference>
<dbReference type="EMBL" id="BJNY01000001">
    <property type="protein sequence ID" value="GED04797.1"/>
    <property type="molecule type" value="Genomic_DNA"/>
</dbReference>
<dbReference type="NCBIfam" id="NF038066">
    <property type="entry name" value="MptB"/>
    <property type="match status" value="1"/>
</dbReference>
<keyword evidence="5 8" id="KW-1133">Transmembrane helix</keyword>
<evidence type="ECO:0000256" key="8">
    <source>
        <dbReference type="SAM" id="Phobius"/>
    </source>
</evidence>
<sequence length="516" mass="57387">MVSAKSLGAQETVHIPGVSVTLLNGIIGSSLILFGSFGIGWLASVSPLNRDAFFIVMRTEPVAVILSSVILCLGFWVLFRAWWVLGQLLKKWEDGTLRVVRKAVWLWSIPLLVTLPIVSRDVFAYIGQGRLVEAGQDPYVDGISSLNNWFQLGTDTMWAQDGTPYGPLFLTIEYLVVKVTGGSTDAAILFFRAIAFIGVLLTLRYLPKLAQLHSTSGAKAAWVVVANPLFLINFVASAHNDSLMVGLSVWAVYLACKQKGIMAVVVLTASIGVKPITLVLLPFIGLLWAGKDASWPRRILYWFYSGMILLVLMALVGMLNGYWFGWLKVMLFTGTGFSVFAPVGMIVILASTLVSSIGMGTDWILPVAKLLGRLIGVALAFVVIFRGRYERLVLRLAVGFSAIVVLSPVIQPWYLLWLLPFYAAVGIKENWQMLWVYVTTMFFVAYQAADQLFIWQFLQEDLVPAVQLISWTVSAACLLFLLFVDPKTRRIIPELLFSIKWVREKWGSFSNRKKQA</sequence>
<comment type="caution">
    <text evidence="9">The sequence shown here is derived from an EMBL/GenBank/DDBJ whole genome shotgun (WGS) entry which is preliminary data.</text>
</comment>
<feature type="transmembrane region" description="Helical" evidence="8">
    <location>
        <begin position="329"/>
        <end position="351"/>
    </location>
</feature>
<feature type="transmembrane region" description="Helical" evidence="8">
    <location>
        <begin position="62"/>
        <end position="83"/>
    </location>
</feature>